<dbReference type="KEGG" id="cam:101494992"/>
<dbReference type="CDD" id="cd00086">
    <property type="entry name" value="homeodomain"/>
    <property type="match status" value="1"/>
</dbReference>
<dbReference type="Pfam" id="PF00046">
    <property type="entry name" value="Homeodomain"/>
    <property type="match status" value="1"/>
</dbReference>
<name>A0A1S2Z5D8_CICAR</name>
<protein>
    <submittedName>
        <fullName evidence="14">Homeobox-leucine zipper protein HAT3</fullName>
    </submittedName>
</protein>
<evidence type="ECO:0000256" key="9">
    <source>
        <dbReference type="RuleBase" id="RU000682"/>
    </source>
</evidence>
<evidence type="ECO:0000259" key="12">
    <source>
        <dbReference type="PROSITE" id="PS50071"/>
    </source>
</evidence>
<evidence type="ECO:0000256" key="8">
    <source>
        <dbReference type="PROSITE-ProRule" id="PRU00108"/>
    </source>
</evidence>
<dbReference type="PROSITE" id="PS00027">
    <property type="entry name" value="HOMEOBOX_1"/>
    <property type="match status" value="1"/>
</dbReference>
<feature type="compositionally biased region" description="Low complexity" evidence="11">
    <location>
        <begin position="260"/>
        <end position="271"/>
    </location>
</feature>
<keyword evidence="4 8" id="KW-0238">DNA-binding</keyword>
<dbReference type="InterPro" id="IPR001356">
    <property type="entry name" value="HD"/>
</dbReference>
<dbReference type="AlphaFoldDB" id="A0A1S2Z5D8"/>
<evidence type="ECO:0000256" key="6">
    <source>
        <dbReference type="ARBA" id="ARBA00023163"/>
    </source>
</evidence>
<keyword evidence="7 8" id="KW-0539">Nucleus</keyword>
<dbReference type="PaxDb" id="3827-XP_004515372.1"/>
<evidence type="ECO:0000256" key="10">
    <source>
        <dbReference type="SAM" id="Coils"/>
    </source>
</evidence>
<evidence type="ECO:0000313" key="13">
    <source>
        <dbReference type="Proteomes" id="UP000087171"/>
    </source>
</evidence>
<keyword evidence="6" id="KW-0804">Transcription</keyword>
<dbReference type="InterPro" id="IPR017970">
    <property type="entry name" value="Homeobox_CS"/>
</dbReference>
<keyword evidence="5 8" id="KW-0371">Homeobox</keyword>
<evidence type="ECO:0000256" key="1">
    <source>
        <dbReference type="ARBA" id="ARBA00004123"/>
    </source>
</evidence>
<evidence type="ECO:0000256" key="11">
    <source>
        <dbReference type="SAM" id="MobiDB-lite"/>
    </source>
</evidence>
<evidence type="ECO:0000313" key="14">
    <source>
        <dbReference type="RefSeq" id="XP_004515372.1"/>
    </source>
</evidence>
<feature type="region of interest" description="Disordered" evidence="11">
    <location>
        <begin position="260"/>
        <end position="281"/>
    </location>
</feature>
<dbReference type="PANTHER" id="PTHR45714:SF11">
    <property type="entry name" value="HOMEOBOX-LEUCINE ZIPPER PROTEIN HAT3"/>
    <property type="match status" value="1"/>
</dbReference>
<gene>
    <name evidence="14" type="primary">LOC101494992</name>
</gene>
<dbReference type="GO" id="GO:0043565">
    <property type="term" value="F:sequence-specific DNA binding"/>
    <property type="evidence" value="ECO:0007669"/>
    <property type="project" value="InterPro"/>
</dbReference>
<feature type="DNA-binding region" description="Homeobox" evidence="8">
    <location>
        <begin position="135"/>
        <end position="194"/>
    </location>
</feature>
<evidence type="ECO:0000256" key="2">
    <source>
        <dbReference type="ARBA" id="ARBA00006074"/>
    </source>
</evidence>
<dbReference type="Pfam" id="PF02183">
    <property type="entry name" value="HALZ"/>
    <property type="match status" value="1"/>
</dbReference>
<dbReference type="PANTHER" id="PTHR45714">
    <property type="entry name" value="HOMEOBOX-LEUCINE ZIPPER PROTEIN HAT14"/>
    <property type="match status" value="1"/>
</dbReference>
<feature type="region of interest" description="Disordered" evidence="11">
    <location>
        <begin position="76"/>
        <end position="140"/>
    </location>
</feature>
<dbReference type="Proteomes" id="UP000087171">
    <property type="component" value="Unplaced"/>
</dbReference>
<dbReference type="OrthoDB" id="6159439at2759"/>
<comment type="similarity">
    <text evidence="2">Belongs to the HD-ZIP homeobox family. Class II subfamily.</text>
</comment>
<evidence type="ECO:0000256" key="5">
    <source>
        <dbReference type="ARBA" id="ARBA00023155"/>
    </source>
</evidence>
<dbReference type="SMART" id="SM00389">
    <property type="entry name" value="HOX"/>
    <property type="match status" value="1"/>
</dbReference>
<dbReference type="PROSITE" id="PS50071">
    <property type="entry name" value="HOMEOBOX_2"/>
    <property type="match status" value="1"/>
</dbReference>
<dbReference type="InterPro" id="IPR006712">
    <property type="entry name" value="HD-ZIP_N"/>
</dbReference>
<dbReference type="SMART" id="SM00340">
    <property type="entry name" value="HALZ"/>
    <property type="match status" value="1"/>
</dbReference>
<dbReference type="GeneID" id="101494992"/>
<dbReference type="InterPro" id="IPR050762">
    <property type="entry name" value="HD-ZIP_Homeobox_LZ_Class_II"/>
</dbReference>
<dbReference type="InterPro" id="IPR009057">
    <property type="entry name" value="Homeodomain-like_sf"/>
</dbReference>
<dbReference type="FunFam" id="1.10.10.60:FF:000577">
    <property type="entry name" value="Homeobox-leucine zipper protein 18"/>
    <property type="match status" value="1"/>
</dbReference>
<dbReference type="Pfam" id="PF04618">
    <property type="entry name" value="HD-ZIP_N"/>
    <property type="match status" value="1"/>
</dbReference>
<keyword evidence="13" id="KW-1185">Reference proteome</keyword>
<dbReference type="SUPFAM" id="SSF46689">
    <property type="entry name" value="Homeodomain-like"/>
    <property type="match status" value="1"/>
</dbReference>
<dbReference type="InterPro" id="IPR003106">
    <property type="entry name" value="Leu_zip_homeo"/>
</dbReference>
<dbReference type="GO" id="GO:0005634">
    <property type="term" value="C:nucleus"/>
    <property type="evidence" value="ECO:0007669"/>
    <property type="project" value="UniProtKB-SubCell"/>
</dbReference>
<evidence type="ECO:0000256" key="7">
    <source>
        <dbReference type="ARBA" id="ARBA00023242"/>
    </source>
</evidence>
<reference evidence="14" key="1">
    <citation type="submission" date="2025-08" db="UniProtKB">
        <authorList>
            <consortium name="RefSeq"/>
        </authorList>
    </citation>
    <scope>IDENTIFICATION</scope>
    <source>
        <tissue evidence="14">Etiolated seedlings</tissue>
    </source>
</reference>
<dbReference type="eggNOG" id="KOG0483">
    <property type="taxonomic scope" value="Eukaryota"/>
</dbReference>
<feature type="domain" description="Homeobox" evidence="12">
    <location>
        <begin position="133"/>
        <end position="193"/>
    </location>
</feature>
<proteinExistence type="inferred from homology"/>
<evidence type="ECO:0000256" key="4">
    <source>
        <dbReference type="ARBA" id="ARBA00023125"/>
    </source>
</evidence>
<keyword evidence="10" id="KW-0175">Coiled coil</keyword>
<comment type="subcellular location">
    <subcellularLocation>
        <location evidence="1 8 9">Nucleus</location>
    </subcellularLocation>
</comment>
<keyword evidence="3" id="KW-0805">Transcription regulation</keyword>
<evidence type="ECO:0000256" key="3">
    <source>
        <dbReference type="ARBA" id="ARBA00023015"/>
    </source>
</evidence>
<accession>A0A1S2Z5D8</accession>
<organism evidence="13 14">
    <name type="scientific">Cicer arietinum</name>
    <name type="common">Chickpea</name>
    <name type="synonym">Garbanzo</name>
    <dbReference type="NCBI Taxonomy" id="3827"/>
    <lineage>
        <taxon>Eukaryota</taxon>
        <taxon>Viridiplantae</taxon>
        <taxon>Streptophyta</taxon>
        <taxon>Embryophyta</taxon>
        <taxon>Tracheophyta</taxon>
        <taxon>Spermatophyta</taxon>
        <taxon>Magnoliopsida</taxon>
        <taxon>eudicotyledons</taxon>
        <taxon>Gunneridae</taxon>
        <taxon>Pentapetalae</taxon>
        <taxon>rosids</taxon>
        <taxon>fabids</taxon>
        <taxon>Fabales</taxon>
        <taxon>Fabaceae</taxon>
        <taxon>Papilionoideae</taxon>
        <taxon>50 kb inversion clade</taxon>
        <taxon>NPAAA clade</taxon>
        <taxon>Hologalegina</taxon>
        <taxon>IRL clade</taxon>
        <taxon>Cicereae</taxon>
        <taxon>Cicer</taxon>
    </lineage>
</organism>
<feature type="compositionally biased region" description="Polar residues" evidence="11">
    <location>
        <begin position="83"/>
        <end position="96"/>
    </location>
</feature>
<dbReference type="RefSeq" id="XP_004515372.1">
    <property type="nucleotide sequence ID" value="XM_004515315.3"/>
</dbReference>
<dbReference type="GO" id="GO:0000981">
    <property type="term" value="F:DNA-binding transcription factor activity, RNA polymerase II-specific"/>
    <property type="evidence" value="ECO:0007669"/>
    <property type="project" value="InterPro"/>
</dbReference>
<sequence length="299" mass="32684">MGDKEDELGLGLSLSLSLGYGANANNAPLKVTHMHKPPQSVPNQRVSFNNFFHFHDLSSETRSFIGGIDVNSPATAACDDENGGSSPNSTVSSISGKRSEREGNGEENDAVERASCSRGGSDDDDGGGCGGDGDSSRKKLRLSKEQSVLLEETFKEHNTLNPKQKQALAKQLNLMPRQVEVWFQNRRARTKLKQTEVDCEYLKRCCETLTEENRRLQKEVQELRALKLSPQLYMHMNPPTTLTMCPSCERVAVSSASSSSANVPSALAPANRNSIGPSVQRPVPLNPWAAMSIQNRSRP</sequence>
<dbReference type="Gene3D" id="1.10.10.60">
    <property type="entry name" value="Homeodomain-like"/>
    <property type="match status" value="1"/>
</dbReference>
<feature type="coiled-coil region" evidence="10">
    <location>
        <begin position="199"/>
        <end position="229"/>
    </location>
</feature>